<organism evidence="2 3">
    <name type="scientific">Palleronia aestuarii</name>
    <dbReference type="NCBI Taxonomy" id="568105"/>
    <lineage>
        <taxon>Bacteria</taxon>
        <taxon>Pseudomonadati</taxon>
        <taxon>Pseudomonadota</taxon>
        <taxon>Alphaproteobacteria</taxon>
        <taxon>Rhodobacterales</taxon>
        <taxon>Roseobacteraceae</taxon>
        <taxon>Palleronia</taxon>
    </lineage>
</organism>
<name>A0A2W7NYQ6_9RHOB</name>
<evidence type="ECO:0000313" key="2">
    <source>
        <dbReference type="EMBL" id="PZX18416.1"/>
    </source>
</evidence>
<dbReference type="Proteomes" id="UP000248916">
    <property type="component" value="Unassembled WGS sequence"/>
</dbReference>
<reference evidence="2 3" key="1">
    <citation type="submission" date="2018-06" db="EMBL/GenBank/DDBJ databases">
        <title>Genomic Encyclopedia of Archaeal and Bacterial Type Strains, Phase II (KMG-II): from individual species to whole genera.</title>
        <authorList>
            <person name="Goeker M."/>
        </authorList>
    </citation>
    <scope>NUCLEOTIDE SEQUENCE [LARGE SCALE GENOMIC DNA]</scope>
    <source>
        <strain evidence="2 3">DSM 22009</strain>
    </source>
</reference>
<gene>
    <name evidence="2" type="ORF">LX81_01047</name>
</gene>
<feature type="region of interest" description="Disordered" evidence="1">
    <location>
        <begin position="563"/>
        <end position="582"/>
    </location>
</feature>
<proteinExistence type="predicted"/>
<comment type="caution">
    <text evidence="2">The sequence shown here is derived from an EMBL/GenBank/DDBJ whole genome shotgun (WGS) entry which is preliminary data.</text>
</comment>
<feature type="region of interest" description="Disordered" evidence="1">
    <location>
        <begin position="227"/>
        <end position="247"/>
    </location>
</feature>
<protein>
    <submittedName>
        <fullName evidence="2">Uncharacterized protein</fullName>
    </submittedName>
</protein>
<keyword evidence="3" id="KW-1185">Reference proteome</keyword>
<dbReference type="Gene3D" id="1.10.1220.10">
    <property type="entry name" value="Met repressor-like"/>
    <property type="match status" value="1"/>
</dbReference>
<accession>A0A2W7NYQ6</accession>
<feature type="region of interest" description="Disordered" evidence="1">
    <location>
        <begin position="369"/>
        <end position="404"/>
    </location>
</feature>
<dbReference type="InterPro" id="IPR013321">
    <property type="entry name" value="Arc_rbn_hlx_hlx"/>
</dbReference>
<evidence type="ECO:0000256" key="1">
    <source>
        <dbReference type="SAM" id="MobiDB-lite"/>
    </source>
</evidence>
<sequence length="582" mass="63675">MEHFAPSILDIHTPVGNTLSPADYVRILHTPGSVGKTSIMVKACRDRIFTKTYSVEDAPRWIEPLLDYDAYITLHRFHGPRSGHRLAALNGLFLDLDIDRVPSRPADTGRWASAISARASELGLPEPSILLFTGRGLGAIWLIDEMPARALPRWQAAQDALIALFRVHGADPSRRDAARITRLPGSINSKSGKEAAVIGGSLRRYFFDALADAIYLAAGRPTREQLRSNKEATKKKKAGIKQTPGGLTPRAKFRAVQRDLERICCAWGGRVPEGFRNTWLHLFATSLSHTSTPAEVEQRVMAAAASATPFLPAAEVRAVAKLASRQAELPRSTAPLRDGRYHYSGAMIAELLGISGRTSEALGLEQIMPPEERARRKARRQRARRHDAGATARNEWLEKNDQERRQPWVALGISRSTFFRRKRAGIVADSQESSRYDETGPCPLQGGYALPKAQAEEPRSSAILPPHQPPATPPQPSGDEAETHDIRIPCANRPRDGIVDSSPCVQSDLQRGDGYCKLKISLRGGVHPAEARSRIFRPSHPSSATYSGSTVRNLPRAMVRQTTIASNAQSPKPTPGHADGGG</sequence>
<dbReference type="EMBL" id="QKZL01000003">
    <property type="protein sequence ID" value="PZX18416.1"/>
    <property type="molecule type" value="Genomic_DNA"/>
</dbReference>
<dbReference type="AlphaFoldDB" id="A0A2W7NYQ6"/>
<feature type="region of interest" description="Disordered" evidence="1">
    <location>
        <begin position="427"/>
        <end position="482"/>
    </location>
</feature>
<feature type="compositionally biased region" description="Basic and acidic residues" evidence="1">
    <location>
        <begin position="395"/>
        <end position="404"/>
    </location>
</feature>
<dbReference type="GO" id="GO:0006355">
    <property type="term" value="P:regulation of DNA-templated transcription"/>
    <property type="evidence" value="ECO:0007669"/>
    <property type="project" value="InterPro"/>
</dbReference>
<feature type="compositionally biased region" description="Basic residues" evidence="1">
    <location>
        <begin position="375"/>
        <end position="385"/>
    </location>
</feature>
<evidence type="ECO:0000313" key="3">
    <source>
        <dbReference type="Proteomes" id="UP000248916"/>
    </source>
</evidence>
<feature type="compositionally biased region" description="Pro residues" evidence="1">
    <location>
        <begin position="466"/>
        <end position="476"/>
    </location>
</feature>